<dbReference type="PANTHER" id="PTHR30537">
    <property type="entry name" value="HTH-TYPE TRANSCRIPTIONAL REGULATOR"/>
    <property type="match status" value="1"/>
</dbReference>
<dbReference type="AlphaFoldDB" id="A0A2S5TH54"/>
<dbReference type="Pfam" id="PF00126">
    <property type="entry name" value="HTH_1"/>
    <property type="match status" value="1"/>
</dbReference>
<dbReference type="InterPro" id="IPR005119">
    <property type="entry name" value="LysR_subst-bd"/>
</dbReference>
<name>A0A2S5TH54_9GAMM</name>
<dbReference type="FunFam" id="1.10.10.10:FF:000001">
    <property type="entry name" value="LysR family transcriptional regulator"/>
    <property type="match status" value="1"/>
</dbReference>
<keyword evidence="2" id="KW-0805">Transcription regulation</keyword>
<dbReference type="Proteomes" id="UP000238220">
    <property type="component" value="Unassembled WGS sequence"/>
</dbReference>
<sequence length="322" mass="36381">MDRLGAMETFARVAELGSFNRAASQQGTTPQAVSKAIRQLEKELGLRLFHRSTRRSTLTDEGKAFLARLQPGLESIREAWSDASELTREQGGLIRIAAPPLVGKKILVELIARYRAEHPAVEFELLLEDRYTDLVAAGIHLGFRAGHPPERQLVVRELFRMQLIVCAAPDYLRRHGMPERIEDLDGHACTGSRQPNSGRIEPWEFMEQGELRLRSVRAPFHTNDFEAETLAVTAGLGIGQLDSINTAALLREQRLVPLLCGHLSERHGVYLYYPPRSGQPLRVRRFIDHVLGAVRGGEAFRFRPGELEALQQRFRRTLKRGR</sequence>
<keyword evidence="4" id="KW-0804">Transcription</keyword>
<accession>A0A2S5TH54</accession>
<dbReference type="RefSeq" id="WP_104230197.1">
    <property type="nucleotide sequence ID" value="NZ_PSNW01000004.1"/>
</dbReference>
<dbReference type="SUPFAM" id="SSF53850">
    <property type="entry name" value="Periplasmic binding protein-like II"/>
    <property type="match status" value="1"/>
</dbReference>
<organism evidence="6 7">
    <name type="scientific">Solimonas fluminis</name>
    <dbReference type="NCBI Taxonomy" id="2086571"/>
    <lineage>
        <taxon>Bacteria</taxon>
        <taxon>Pseudomonadati</taxon>
        <taxon>Pseudomonadota</taxon>
        <taxon>Gammaproteobacteria</taxon>
        <taxon>Nevskiales</taxon>
        <taxon>Nevskiaceae</taxon>
        <taxon>Solimonas</taxon>
    </lineage>
</organism>
<dbReference type="Gene3D" id="1.10.10.10">
    <property type="entry name" value="Winged helix-like DNA-binding domain superfamily/Winged helix DNA-binding domain"/>
    <property type="match status" value="1"/>
</dbReference>
<evidence type="ECO:0000256" key="3">
    <source>
        <dbReference type="ARBA" id="ARBA00023125"/>
    </source>
</evidence>
<dbReference type="PANTHER" id="PTHR30537:SF5">
    <property type="entry name" value="HTH-TYPE TRANSCRIPTIONAL ACTIVATOR TTDR-RELATED"/>
    <property type="match status" value="1"/>
</dbReference>
<dbReference type="Pfam" id="PF03466">
    <property type="entry name" value="LysR_substrate"/>
    <property type="match status" value="1"/>
</dbReference>
<evidence type="ECO:0000313" key="6">
    <source>
        <dbReference type="EMBL" id="PPE74309.1"/>
    </source>
</evidence>
<keyword evidence="3" id="KW-0238">DNA-binding</keyword>
<dbReference type="EMBL" id="PSNW01000004">
    <property type="protein sequence ID" value="PPE74309.1"/>
    <property type="molecule type" value="Genomic_DNA"/>
</dbReference>
<dbReference type="GO" id="GO:0003677">
    <property type="term" value="F:DNA binding"/>
    <property type="evidence" value="ECO:0007669"/>
    <property type="project" value="UniProtKB-KW"/>
</dbReference>
<dbReference type="InterPro" id="IPR000847">
    <property type="entry name" value="LysR_HTH_N"/>
</dbReference>
<reference evidence="6 7" key="1">
    <citation type="submission" date="2018-02" db="EMBL/GenBank/DDBJ databases">
        <title>Genome sequencing of Solimonas sp. HR-BB.</title>
        <authorList>
            <person name="Lee Y."/>
            <person name="Jeon C.O."/>
        </authorList>
    </citation>
    <scope>NUCLEOTIDE SEQUENCE [LARGE SCALE GENOMIC DNA]</scope>
    <source>
        <strain evidence="6 7">HR-BB</strain>
    </source>
</reference>
<dbReference type="Gene3D" id="3.40.190.290">
    <property type="match status" value="1"/>
</dbReference>
<proteinExistence type="inferred from homology"/>
<dbReference type="InterPro" id="IPR058163">
    <property type="entry name" value="LysR-type_TF_proteobact-type"/>
</dbReference>
<dbReference type="OrthoDB" id="9813056at2"/>
<dbReference type="SUPFAM" id="SSF46785">
    <property type="entry name" value="Winged helix' DNA-binding domain"/>
    <property type="match status" value="1"/>
</dbReference>
<feature type="domain" description="HTH lysR-type" evidence="5">
    <location>
        <begin position="1"/>
        <end position="59"/>
    </location>
</feature>
<dbReference type="PROSITE" id="PS50931">
    <property type="entry name" value="HTH_LYSR"/>
    <property type="match status" value="1"/>
</dbReference>
<gene>
    <name evidence="6" type="ORF">C3942_09785</name>
</gene>
<evidence type="ECO:0000256" key="1">
    <source>
        <dbReference type="ARBA" id="ARBA00009437"/>
    </source>
</evidence>
<dbReference type="GO" id="GO:0003700">
    <property type="term" value="F:DNA-binding transcription factor activity"/>
    <property type="evidence" value="ECO:0007669"/>
    <property type="project" value="InterPro"/>
</dbReference>
<comment type="caution">
    <text evidence="6">The sequence shown here is derived from an EMBL/GenBank/DDBJ whole genome shotgun (WGS) entry which is preliminary data.</text>
</comment>
<evidence type="ECO:0000256" key="4">
    <source>
        <dbReference type="ARBA" id="ARBA00023163"/>
    </source>
</evidence>
<evidence type="ECO:0000259" key="5">
    <source>
        <dbReference type="PROSITE" id="PS50931"/>
    </source>
</evidence>
<protein>
    <submittedName>
        <fullName evidence="6">LysR family transcriptional regulator</fullName>
    </submittedName>
</protein>
<evidence type="ECO:0000256" key="2">
    <source>
        <dbReference type="ARBA" id="ARBA00023015"/>
    </source>
</evidence>
<dbReference type="InterPro" id="IPR036390">
    <property type="entry name" value="WH_DNA-bd_sf"/>
</dbReference>
<dbReference type="CDD" id="cd08422">
    <property type="entry name" value="PBP2_CrgA_like"/>
    <property type="match status" value="1"/>
</dbReference>
<comment type="similarity">
    <text evidence="1">Belongs to the LysR transcriptional regulatory family.</text>
</comment>
<dbReference type="InterPro" id="IPR036388">
    <property type="entry name" value="WH-like_DNA-bd_sf"/>
</dbReference>
<keyword evidence="7" id="KW-1185">Reference proteome</keyword>
<evidence type="ECO:0000313" key="7">
    <source>
        <dbReference type="Proteomes" id="UP000238220"/>
    </source>
</evidence>